<dbReference type="EMBL" id="CAFBMK010000004">
    <property type="protein sequence ID" value="CAB4893104.1"/>
    <property type="molecule type" value="Genomic_DNA"/>
</dbReference>
<feature type="region of interest" description="Disordered" evidence="2">
    <location>
        <begin position="1225"/>
        <end position="1247"/>
    </location>
</feature>
<gene>
    <name evidence="4" type="ORF">UFOPK3564_00136</name>
</gene>
<reference evidence="4" key="1">
    <citation type="submission" date="2020-05" db="EMBL/GenBank/DDBJ databases">
        <authorList>
            <person name="Chiriac C."/>
            <person name="Salcher M."/>
            <person name="Ghai R."/>
            <person name="Kavagutti S V."/>
        </authorList>
    </citation>
    <scope>NUCLEOTIDE SEQUENCE</scope>
</reference>
<dbReference type="Gene3D" id="2.30.30.940">
    <property type="match status" value="1"/>
</dbReference>
<dbReference type="InterPro" id="IPR014059">
    <property type="entry name" value="TraI/TrwC_relax"/>
</dbReference>
<keyword evidence="1" id="KW-0175">Coiled coil</keyword>
<feature type="domain" description="TrwC relaxase" evidence="3">
    <location>
        <begin position="13"/>
        <end position="295"/>
    </location>
</feature>
<feature type="coiled-coil region" evidence="1">
    <location>
        <begin position="1161"/>
        <end position="1188"/>
    </location>
</feature>
<proteinExistence type="predicted"/>
<feature type="compositionally biased region" description="Polar residues" evidence="2">
    <location>
        <begin position="1"/>
        <end position="14"/>
    </location>
</feature>
<dbReference type="Pfam" id="PF08751">
    <property type="entry name" value="TrwC"/>
    <property type="match status" value="1"/>
</dbReference>
<name>A0A6J7FHR7_9ZZZZ</name>
<dbReference type="CDD" id="cd18809">
    <property type="entry name" value="SF1_C_RecD"/>
    <property type="match status" value="1"/>
</dbReference>
<evidence type="ECO:0000313" key="4">
    <source>
        <dbReference type="EMBL" id="CAB4893104.1"/>
    </source>
</evidence>
<dbReference type="Gene3D" id="3.40.50.300">
    <property type="entry name" value="P-loop containing nucleotide triphosphate hydrolases"/>
    <property type="match status" value="2"/>
</dbReference>
<feature type="compositionally biased region" description="Basic and acidic residues" evidence="2">
    <location>
        <begin position="15"/>
        <end position="27"/>
    </location>
</feature>
<dbReference type="SUPFAM" id="SSF55464">
    <property type="entry name" value="Origin of replication-binding domain, RBD-like"/>
    <property type="match status" value="1"/>
</dbReference>
<dbReference type="InterPro" id="IPR027417">
    <property type="entry name" value="P-loop_NTPase"/>
</dbReference>
<protein>
    <submittedName>
        <fullName evidence="4">Unannotated protein</fullName>
    </submittedName>
</protein>
<dbReference type="NCBIfam" id="NF041492">
    <property type="entry name" value="MobF"/>
    <property type="match status" value="1"/>
</dbReference>
<organism evidence="4">
    <name type="scientific">freshwater metagenome</name>
    <dbReference type="NCBI Taxonomy" id="449393"/>
    <lineage>
        <taxon>unclassified sequences</taxon>
        <taxon>metagenomes</taxon>
        <taxon>ecological metagenomes</taxon>
    </lineage>
</organism>
<dbReference type="NCBIfam" id="TIGR02686">
    <property type="entry name" value="relax_trwC"/>
    <property type="match status" value="1"/>
</dbReference>
<feature type="region of interest" description="Disordered" evidence="2">
    <location>
        <begin position="924"/>
        <end position="953"/>
    </location>
</feature>
<dbReference type="SUPFAM" id="SSF52540">
    <property type="entry name" value="P-loop containing nucleoside triphosphate hydrolases"/>
    <property type="match status" value="2"/>
</dbReference>
<evidence type="ECO:0000259" key="3">
    <source>
        <dbReference type="Pfam" id="PF08751"/>
    </source>
</evidence>
<evidence type="ECO:0000256" key="1">
    <source>
        <dbReference type="SAM" id="Coils"/>
    </source>
</evidence>
<accession>A0A6J7FHR7</accession>
<dbReference type="InterPro" id="IPR014862">
    <property type="entry name" value="TrwC"/>
</dbReference>
<feature type="compositionally biased region" description="Basic and acidic residues" evidence="2">
    <location>
        <begin position="924"/>
        <end position="937"/>
    </location>
</feature>
<evidence type="ECO:0000256" key="2">
    <source>
        <dbReference type="SAM" id="MobiDB-lite"/>
    </source>
</evidence>
<sequence>MLSIGTVSAGNQAQREYHERQLAQSRDDYYRETEGPAGVWIGAHAQALGLTGEVDIEGFRRMLDGQDPATGEDLGGRTDRRKTVAFDLAFSAPKSVSLLRMAADEETAKTVDRAHERAVKAALLYIEEEGWKGRARVTHEDGSRERITVQGNGVIGVLYRHETTRNADPQLHSHAVLANVVRPEKGDAQAINSPVLYQQAKTAGSVYQAVLRGELGVELGIEFDTPVNGLSDIKGFDRGLIDTFSTRRAEILAGLARAGFSAGGAAAERVALESRRAKDMQLDHGQWRVEVREALQRDGFGIEQARALVRTPAERQLALTGAGGGVEVPRPRSLEERLQAAPLDQLTDVRATEDARPIRQAAMSAREGYTADEVAEALSGVFKDPRLVQVQGGERPRWTTERHLQLEERVQRDTLGRMQDATGPRIDVQGYAVPTKTPDGFSLSVEQRQVLGRVLQSGHGVEVIRARAGAGKTTIAGLARTEFEAHGIKVVGVAPTLQALAELDDVGLEKRDSLARTAFSDGEFSEVMRTMDHQTVVLVDEAGMAQTREIAPLLDRAAERGAKVVAIGDDVQLAAVGAGGWFRYLVEHQDAPVLALTEVHRQRDPVERDRLNGLHRGDVAGWIRWADQHDRIDVQPTVQDAYGATVSRFEGALDAVDSEIDRVVVMAPQNTHRRALNDQLRRVVAGRGVLDRTQERDYDGLLVAPGERLVATRTVTVDGTSRRLVENGERFEVLTVGAAGARARAVAGKRRGELVQLPAEVLRPDQDGRRVDHAYARTVHKAQGMTVDRSILFAPDPGRLGRNLAYVGLTRTRDRADLVTVAPDRPAGLERLVRGMSERRDHQAALAIASPKRLDPERVTRMSVPELAEHRHALLTEARQAMTRLSRLDREARGAWAGSADARTDANLLRHRDQLVAQIEARERHLAEQDPDGEKQGRGLMEQTTRQAQERDRGALERLDEQLVGREVQGVPEADELQARIQKARGPAESYLKHLLERLDHVHGQQVDRTATVDPLAVPEHERPALALVQEAARSEQLRSLTVSAAQQLGTAHPQVATWLERHPLPHAVTQTRSAERKVPVRRYSPHQQAFADALDAWHRSRGEWATPQGARDAQELSGTHDRLERAHEELTSATVRRDAHLIDEPSRLRRTAHREWHAVLDSVQQRVDRAQRRLADLQQQRDAVENRLGRPFEELVAESRDATLQTLIAERDARELEHALARRGPEGFGTNRTEKLLGPRDGLNPQDQRRYDKLAGQIAVDHVLRDQPTTDRQQRWPTLNDLKVIGREIALWRDAHDLPLTERQQQIAERHRPVERDRGIDLGFGFDR</sequence>
<dbReference type="Pfam" id="PF13604">
    <property type="entry name" value="AAA_30"/>
    <property type="match status" value="1"/>
</dbReference>
<feature type="region of interest" description="Disordered" evidence="2">
    <location>
        <begin position="1"/>
        <end position="27"/>
    </location>
</feature>